<evidence type="ECO:0000313" key="4">
    <source>
        <dbReference type="EMBL" id="RAI94254.1"/>
    </source>
</evidence>
<sequence length="261" mass="26884">MKLLQWFIKILLTVMLVSSLTLLTTGLIVQSYVKSLLASFNIQWEGQPMGLTAMFQGALGGKSSEEKKPGTGTTDQPAGAEEEHVPEDAISVMGNGTESGETGANTGNSSGQDTGSDKGQGAGSGTGSSATGSSPEGSSGTGTDADAGTNAGTDSGTTTGNSTASGNGTGTNSNGTPSSGNDEIVVSPDDITGKKDKLPLEEKEKIFSLLMNKLPQKEMQQISGAMEGGLTEQELRDIEQVISKYLTSEEYDNLMEVLQAE</sequence>
<evidence type="ECO:0000313" key="6">
    <source>
        <dbReference type="Proteomes" id="UP000248827"/>
    </source>
</evidence>
<protein>
    <submittedName>
        <fullName evidence="3">Uncharacterized protein</fullName>
    </submittedName>
</protein>
<organism evidence="3 5">
    <name type="scientific">Paenibacillus pabuli</name>
    <dbReference type="NCBI Taxonomy" id="1472"/>
    <lineage>
        <taxon>Bacteria</taxon>
        <taxon>Bacillati</taxon>
        <taxon>Bacillota</taxon>
        <taxon>Bacilli</taxon>
        <taxon>Bacillales</taxon>
        <taxon>Paenibacillaceae</taxon>
        <taxon>Paenibacillus</taxon>
    </lineage>
</organism>
<dbReference type="OrthoDB" id="2662662at2"/>
<feature type="region of interest" description="Disordered" evidence="1">
    <location>
        <begin position="60"/>
        <end position="197"/>
    </location>
</feature>
<evidence type="ECO:0000313" key="3">
    <source>
        <dbReference type="EMBL" id="PWW37860.1"/>
    </source>
</evidence>
<evidence type="ECO:0000256" key="2">
    <source>
        <dbReference type="SAM" id="Phobius"/>
    </source>
</evidence>
<dbReference type="RefSeq" id="WP_110000360.1">
    <property type="nucleotide sequence ID" value="NZ_QGTZ01000008.1"/>
</dbReference>
<name>A0A855XRT8_9BACL</name>
<dbReference type="AlphaFoldDB" id="A0A855XRT8"/>
<keyword evidence="6" id="KW-1185">Reference proteome</keyword>
<comment type="caution">
    <text evidence="3">The sequence shown here is derived from an EMBL/GenBank/DDBJ whole genome shotgun (WGS) entry which is preliminary data.</text>
</comment>
<reference evidence="3 5" key="1">
    <citation type="submission" date="2018-05" db="EMBL/GenBank/DDBJ databases">
        <title>Freshwater and sediment microbial communities from various areas in North America, analyzing microbe dynamics in response to fracking.</title>
        <authorList>
            <person name="Lamendella R."/>
        </authorList>
    </citation>
    <scope>NUCLEOTIDE SEQUENCE [LARGE SCALE GENOMIC DNA]</scope>
    <source>
        <strain evidence="3 5">DB-3</strain>
        <strain evidence="4 6">NG-13</strain>
    </source>
</reference>
<dbReference type="EMBL" id="QGTZ01000008">
    <property type="protein sequence ID" value="PWW37860.1"/>
    <property type="molecule type" value="Genomic_DNA"/>
</dbReference>
<keyword evidence="2" id="KW-0812">Transmembrane</keyword>
<dbReference type="Proteomes" id="UP000247078">
    <property type="component" value="Unassembled WGS sequence"/>
</dbReference>
<feature type="compositionally biased region" description="Low complexity" evidence="1">
    <location>
        <begin position="127"/>
        <end position="182"/>
    </location>
</feature>
<evidence type="ECO:0000313" key="5">
    <source>
        <dbReference type="Proteomes" id="UP000247078"/>
    </source>
</evidence>
<proteinExistence type="predicted"/>
<feature type="compositionally biased region" description="Polar residues" evidence="1">
    <location>
        <begin position="94"/>
        <end position="113"/>
    </location>
</feature>
<dbReference type="EMBL" id="QLLI01000008">
    <property type="protein sequence ID" value="RAI94254.1"/>
    <property type="molecule type" value="Genomic_DNA"/>
</dbReference>
<feature type="transmembrane region" description="Helical" evidence="2">
    <location>
        <begin position="6"/>
        <end position="29"/>
    </location>
</feature>
<keyword evidence="2" id="KW-0472">Membrane</keyword>
<keyword evidence="2" id="KW-1133">Transmembrane helix</keyword>
<gene>
    <name evidence="4" type="ORF">DET54_10853</name>
    <name evidence="3" type="ORF">DET56_10853</name>
</gene>
<dbReference type="Proteomes" id="UP000248827">
    <property type="component" value="Unassembled WGS sequence"/>
</dbReference>
<evidence type="ECO:0000256" key="1">
    <source>
        <dbReference type="SAM" id="MobiDB-lite"/>
    </source>
</evidence>
<accession>A0A855XRT8</accession>